<gene>
    <name evidence="5" type="ORF">BJX68DRAFT_279544</name>
</gene>
<dbReference type="InterPro" id="IPR015943">
    <property type="entry name" value="WD40/YVTN_repeat-like_dom_sf"/>
</dbReference>
<dbReference type="Pfam" id="PF00400">
    <property type="entry name" value="WD40"/>
    <property type="match status" value="1"/>
</dbReference>
<evidence type="ECO:0000256" key="1">
    <source>
        <dbReference type="ARBA" id="ARBA00022574"/>
    </source>
</evidence>
<dbReference type="InterPro" id="IPR019775">
    <property type="entry name" value="WD40_repeat_CS"/>
</dbReference>
<dbReference type="InterPro" id="IPR027417">
    <property type="entry name" value="P-loop_NTPase"/>
</dbReference>
<evidence type="ECO:0000313" key="6">
    <source>
        <dbReference type="Proteomes" id="UP001610444"/>
    </source>
</evidence>
<evidence type="ECO:0000313" key="5">
    <source>
        <dbReference type="EMBL" id="KAL2856070.1"/>
    </source>
</evidence>
<dbReference type="SMART" id="SM00320">
    <property type="entry name" value="WD40"/>
    <property type="match status" value="1"/>
</dbReference>
<dbReference type="Gene3D" id="3.40.50.1580">
    <property type="entry name" value="Nucleoside phosphorylase domain"/>
    <property type="match status" value="1"/>
</dbReference>
<dbReference type="PANTHER" id="PTHR46082:SF11">
    <property type="entry name" value="AAA+ ATPASE DOMAIN-CONTAINING PROTEIN-RELATED"/>
    <property type="match status" value="1"/>
</dbReference>
<dbReference type="Gene3D" id="3.40.50.300">
    <property type="entry name" value="P-loop containing nucleotide triphosphate hydrolases"/>
    <property type="match status" value="1"/>
</dbReference>
<dbReference type="PROSITE" id="PS50294">
    <property type="entry name" value="WD_REPEATS_REGION"/>
    <property type="match status" value="1"/>
</dbReference>
<evidence type="ECO:0000259" key="4">
    <source>
        <dbReference type="Pfam" id="PF24883"/>
    </source>
</evidence>
<dbReference type="PANTHER" id="PTHR46082">
    <property type="entry name" value="ATP/GTP-BINDING PROTEIN-RELATED"/>
    <property type="match status" value="1"/>
</dbReference>
<protein>
    <recommendedName>
        <fullName evidence="4">Nephrocystin 3-like N-terminal domain-containing protein</fullName>
    </recommendedName>
</protein>
<comment type="caution">
    <text evidence="5">The sequence shown here is derived from an EMBL/GenBank/DDBJ whole genome shotgun (WGS) entry which is preliminary data.</text>
</comment>
<dbReference type="Gene3D" id="2.130.10.10">
    <property type="entry name" value="YVTN repeat-like/Quinoprotein amine dehydrogenase"/>
    <property type="match status" value="1"/>
</dbReference>
<dbReference type="EMBL" id="JBFXLR010000008">
    <property type="protein sequence ID" value="KAL2856070.1"/>
    <property type="molecule type" value="Genomic_DNA"/>
</dbReference>
<keyword evidence="2" id="KW-0677">Repeat</keyword>
<organism evidence="5 6">
    <name type="scientific">Aspergillus pseudodeflectus</name>
    <dbReference type="NCBI Taxonomy" id="176178"/>
    <lineage>
        <taxon>Eukaryota</taxon>
        <taxon>Fungi</taxon>
        <taxon>Dikarya</taxon>
        <taxon>Ascomycota</taxon>
        <taxon>Pezizomycotina</taxon>
        <taxon>Eurotiomycetes</taxon>
        <taxon>Eurotiomycetidae</taxon>
        <taxon>Eurotiales</taxon>
        <taxon>Aspergillaceae</taxon>
        <taxon>Aspergillus</taxon>
        <taxon>Aspergillus subgen. Nidulantes</taxon>
    </lineage>
</organism>
<dbReference type="SUPFAM" id="SSF53167">
    <property type="entry name" value="Purine and uridine phosphorylases"/>
    <property type="match status" value="1"/>
</dbReference>
<dbReference type="RefSeq" id="XP_070902228.1">
    <property type="nucleotide sequence ID" value="XM_071048755.1"/>
</dbReference>
<dbReference type="PROSITE" id="PS00678">
    <property type="entry name" value="WD_REPEATS_1"/>
    <property type="match status" value="1"/>
</dbReference>
<dbReference type="InterPro" id="IPR056884">
    <property type="entry name" value="NPHP3-like_N"/>
</dbReference>
<dbReference type="SUPFAM" id="SSF52540">
    <property type="entry name" value="P-loop containing nucleoside triphosphate hydrolases"/>
    <property type="match status" value="1"/>
</dbReference>
<dbReference type="Pfam" id="PF24883">
    <property type="entry name" value="NPHP3_N"/>
    <property type="match status" value="1"/>
</dbReference>
<dbReference type="PROSITE" id="PS50082">
    <property type="entry name" value="WD_REPEATS_2"/>
    <property type="match status" value="1"/>
</dbReference>
<dbReference type="GeneID" id="98163919"/>
<sequence length="1064" mass="119267">MTEPPQALTHGDYTVGWVCALPDTELVAAMAMLDETHPVLPAADPHDSNSYVLGRIGDHNVVVACLPVEITGKVSAATVAKDMVRSFPAVRFGLMVGIGGGAPYYGEDSEDTEESDDDLEDIRDIRLGDVVISLHSKSSDAVVQYDFGKSLQEREFILSGGKLNKPPSIVLSAVAHLKAQHRLEGHNNISKTLETIMSTRPTLAKEFQCPGSQKDYLFKSEIACRSLNSSLVKRDHRPNGSPRLHYGTIGLADQVMKDALLRDKWAREKSIICFEMEAAGLMDSFPCLVIRGICDYADSHKNKIWQPYAAATAACYAKELLHVISGQGVMNMDPVKQIEKSVKEVHSIVKDLSRGTRQRKVFEKLLYAEGSSFDASDAEHEARCHPETRLNLLYQIIEWANSPSQECIFWLNGMAGTGKSTISRTIAQHFREKNQLGASFFFKRGEGERANAKRFFTTICAQLLLQVPALIYHVEVAIDADPYISGKSMKEQFTKLLLEPLLSLDQNEPTIIVIVIDALDECGNADDIRTILQLLPAVQKCKSRQIRIFVTSRPELPIRSVFERSNKHQSLVLHELSNTEIEKDIRVFLRDEFSRMRVNRQISSEWPGDDVLETLVRRAVPLFISAATACRFIEEGRHPERRLKKLLEAQAVTSGSQMDKIYQPVLTQLLTDNEDESNEILQEFRDIVGGIITLAAPLSVQSLTRLLDLPTQTISDILDPLHSVLNISRDFGTPVRILHLSFQEYLLKTESNFHVDEQEMHSKIGLHCLRVMNGRLKHNNCGLSSYGTQKLDICSQSIDQHLSADLQYSCQYWIYHVQQSKGLISEPQVFPFLERHFLHWLEALSLMGIISEAVGMIDMLQGTISKGTARIASFLYDAKRFILKNTYIARLAPLQLYSSGLAFSPMESTIRKMFSNSIPKYIRAPPQVEEYWSPGQQTLEGHSDTVWSVAFSHDSQMMVASGSYDSTIKLWDVKTGSELQALKGHSRLAPSVASTMRARKHHDNISHNLEFHVSVSDNWVMLAGENILWLPPEHRRFTASAVTDATLALGYSDGRVSIIGFYMP</sequence>
<feature type="repeat" description="WD" evidence="3">
    <location>
        <begin position="939"/>
        <end position="981"/>
    </location>
</feature>
<name>A0ABR4KUX4_9EURO</name>
<accession>A0ABR4KUX4</accession>
<reference evidence="5 6" key="1">
    <citation type="submission" date="2024-07" db="EMBL/GenBank/DDBJ databases">
        <title>Section-level genome sequencing and comparative genomics of Aspergillus sections Usti and Cavernicolus.</title>
        <authorList>
            <consortium name="Lawrence Berkeley National Laboratory"/>
            <person name="Nybo J.L."/>
            <person name="Vesth T.C."/>
            <person name="Theobald S."/>
            <person name="Frisvad J.C."/>
            <person name="Larsen T.O."/>
            <person name="Kjaerboelling I."/>
            <person name="Rothschild-Mancinelli K."/>
            <person name="Lyhne E.K."/>
            <person name="Kogle M.E."/>
            <person name="Barry K."/>
            <person name="Clum A."/>
            <person name="Na H."/>
            <person name="Ledsgaard L."/>
            <person name="Lin J."/>
            <person name="Lipzen A."/>
            <person name="Kuo A."/>
            <person name="Riley R."/>
            <person name="Mondo S."/>
            <person name="LaButti K."/>
            <person name="Haridas S."/>
            <person name="Pangalinan J."/>
            <person name="Salamov A.A."/>
            <person name="Simmons B.A."/>
            <person name="Magnuson J.K."/>
            <person name="Chen J."/>
            <person name="Drula E."/>
            <person name="Henrissat B."/>
            <person name="Wiebenga A."/>
            <person name="Lubbers R.J."/>
            <person name="Gomes A.C."/>
            <person name="Macurrencykelacurrency M.R."/>
            <person name="Stajich J."/>
            <person name="Grigoriev I.V."/>
            <person name="Mortensen U.H."/>
            <person name="De vries R.P."/>
            <person name="Baker S.E."/>
            <person name="Andersen M.R."/>
        </authorList>
    </citation>
    <scope>NUCLEOTIDE SEQUENCE [LARGE SCALE GENOMIC DNA]</scope>
    <source>
        <strain evidence="5 6">CBS 756.74</strain>
    </source>
</reference>
<dbReference type="InterPro" id="IPR035994">
    <property type="entry name" value="Nucleoside_phosphorylase_sf"/>
</dbReference>
<feature type="domain" description="Nephrocystin 3-like N-terminal" evidence="4">
    <location>
        <begin position="396"/>
        <end position="553"/>
    </location>
</feature>
<keyword evidence="1 3" id="KW-0853">WD repeat</keyword>
<dbReference type="Proteomes" id="UP001610444">
    <property type="component" value="Unassembled WGS sequence"/>
</dbReference>
<evidence type="ECO:0000256" key="2">
    <source>
        <dbReference type="ARBA" id="ARBA00022737"/>
    </source>
</evidence>
<keyword evidence="6" id="KW-1185">Reference proteome</keyword>
<dbReference type="InterPro" id="IPR001680">
    <property type="entry name" value="WD40_rpt"/>
</dbReference>
<dbReference type="InterPro" id="IPR036322">
    <property type="entry name" value="WD40_repeat_dom_sf"/>
</dbReference>
<proteinExistence type="predicted"/>
<evidence type="ECO:0000256" key="3">
    <source>
        <dbReference type="PROSITE-ProRule" id="PRU00221"/>
    </source>
</evidence>
<dbReference type="InterPro" id="IPR053137">
    <property type="entry name" value="NLR-like"/>
</dbReference>
<dbReference type="SUPFAM" id="SSF50978">
    <property type="entry name" value="WD40 repeat-like"/>
    <property type="match status" value="1"/>
</dbReference>